<feature type="repeat" description="ANK" evidence="1">
    <location>
        <begin position="132"/>
        <end position="164"/>
    </location>
</feature>
<gene>
    <name evidence="2" type="ORF">AB1Y20_016047</name>
</gene>
<organism evidence="2 3">
    <name type="scientific">Prymnesium parvum</name>
    <name type="common">Toxic golden alga</name>
    <dbReference type="NCBI Taxonomy" id="97485"/>
    <lineage>
        <taxon>Eukaryota</taxon>
        <taxon>Haptista</taxon>
        <taxon>Haptophyta</taxon>
        <taxon>Prymnesiophyceae</taxon>
        <taxon>Prymnesiales</taxon>
        <taxon>Prymnesiaceae</taxon>
        <taxon>Prymnesium</taxon>
    </lineage>
</organism>
<evidence type="ECO:0000313" key="2">
    <source>
        <dbReference type="EMBL" id="KAL1527378.1"/>
    </source>
</evidence>
<evidence type="ECO:0000256" key="1">
    <source>
        <dbReference type="PROSITE-ProRule" id="PRU00023"/>
    </source>
</evidence>
<accession>A0AB34K2F9</accession>
<protein>
    <submittedName>
        <fullName evidence="2">Uncharacterized protein</fullName>
    </submittedName>
</protein>
<dbReference type="InterPro" id="IPR036770">
    <property type="entry name" value="Ankyrin_rpt-contain_sf"/>
</dbReference>
<dbReference type="InterPro" id="IPR002110">
    <property type="entry name" value="Ankyrin_rpt"/>
</dbReference>
<dbReference type="EMBL" id="JBGBPQ010000003">
    <property type="protein sequence ID" value="KAL1527378.1"/>
    <property type="molecule type" value="Genomic_DNA"/>
</dbReference>
<proteinExistence type="predicted"/>
<sequence>MAEEADAAWRLLCEKIAEATGAAQVRRWEPARVQALAAVLDEHKELVEPADLYLLQRVRAAFGAAGLRGVEARKHAVDVMVAHLYPECTPQGTSRAAAARQFLLSAQAGALYAMRPLLHMYPSVLTACSTSKGYTAMHYAAMAGATPLLTWLAENGLPPHVRSTPSDDSAPCTPLQLATSYHRLEAAEELRTLQDGLAFLARLPPETPEPARLRAAVEGGHAAAARVLLRRSRSLACAPPLHEEAATSVLCAAARRGDTAVLAELLRHGAAEAAPSHAHAAQQAAVSRRHAAAADLLEAFLHARKPLELGSWSEVPEALVHPPHFPPLGALALDVKLSRSRWQLVEAADLLLSSCQGSPALEESMLAWVERTLDLPVWLPVHPVVYEQLRRAVSSAADSLSSAELREAVLPLVSSHSDAMLRLCSLLKYCAFPSYAEADLRKFLPEVLGAGVVDAYWERLTPPMRKWVAQVVYLLPLTPWGVRRATSTVTIPTASERAAQLQLVMLELLTKARLLFHLFERTDGAASAPPPGPQPEEYTHSVFPYLPDRPDSCPYPKKPTFDPSDPSSFSAVLLLLAPASPSAVSAAFPQLLLLNGEGIGGELRHKCAHRVATRFLLNRLPSANPRWVLLPAVYSEQLALAALGKLRGPRHVLLRHPHGGKFQLHGGGEVGLDAAELDGALRVLLLPPEDERRREVSARVCEIVRRARFWEEEEGRSLASSVHGSGVLLLEELVSSAKLPHESRRGLFDPTHRGYVMHLRRGPREVAAGEPADECVVLSGAARFPPHEVRAGVGMCTHSQRVAQPAHLGLPLGPEMASGAFTRRLPLREIFDCLHCVSLRDLVTHLLQSNVAILHLAALSILGSAVDGARRVVEDKDVLNYAYYEAIGRPFAPFAVLWPEHKPLLMAMADPKYGMKHGGAIATVVGLRLVADVVQRDFHAVACNHRRKPDPEVIELCLALERSKIQAVRLSAEAVHETIAAAAATGMHPTTQIPVADPATLNDLVRKLNQHLYRSEGTQV</sequence>
<name>A0AB34K2F9_PRYPA</name>
<reference evidence="2 3" key="1">
    <citation type="journal article" date="2024" name="Science">
        <title>Giant polyketide synthase enzymes in the biosynthesis of giant marine polyether toxins.</title>
        <authorList>
            <person name="Fallon T.R."/>
            <person name="Shende V.V."/>
            <person name="Wierzbicki I.H."/>
            <person name="Pendleton A.L."/>
            <person name="Watervoot N.F."/>
            <person name="Auber R.P."/>
            <person name="Gonzalez D.J."/>
            <person name="Wisecaver J.H."/>
            <person name="Moore B.S."/>
        </authorList>
    </citation>
    <scope>NUCLEOTIDE SEQUENCE [LARGE SCALE GENOMIC DNA]</scope>
    <source>
        <strain evidence="2 3">12B1</strain>
    </source>
</reference>
<dbReference type="Proteomes" id="UP001515480">
    <property type="component" value="Unassembled WGS sequence"/>
</dbReference>
<dbReference type="AlphaFoldDB" id="A0AB34K2F9"/>
<keyword evidence="1" id="KW-0040">ANK repeat</keyword>
<evidence type="ECO:0000313" key="3">
    <source>
        <dbReference type="Proteomes" id="UP001515480"/>
    </source>
</evidence>
<dbReference type="SUPFAM" id="SSF48403">
    <property type="entry name" value="Ankyrin repeat"/>
    <property type="match status" value="1"/>
</dbReference>
<dbReference type="Gene3D" id="1.25.40.20">
    <property type="entry name" value="Ankyrin repeat-containing domain"/>
    <property type="match status" value="1"/>
</dbReference>
<comment type="caution">
    <text evidence="2">The sequence shown here is derived from an EMBL/GenBank/DDBJ whole genome shotgun (WGS) entry which is preliminary data.</text>
</comment>
<dbReference type="PROSITE" id="PS50088">
    <property type="entry name" value="ANK_REPEAT"/>
    <property type="match status" value="1"/>
</dbReference>
<keyword evidence="3" id="KW-1185">Reference proteome</keyword>